<dbReference type="FunFam" id="3.40.640.10:FF:000012">
    <property type="entry name" value="alanine aminotransferase 2"/>
    <property type="match status" value="1"/>
</dbReference>
<gene>
    <name evidence="11" type="ORF">BDA99DRAFT_509870</name>
</gene>
<dbReference type="InterPro" id="IPR045088">
    <property type="entry name" value="ALAT1/2-like"/>
</dbReference>
<keyword evidence="5" id="KW-0663">Pyridoxal phosphate</keyword>
<evidence type="ECO:0000256" key="9">
    <source>
        <dbReference type="ARBA" id="ARBA00080525"/>
    </source>
</evidence>
<evidence type="ECO:0000313" key="11">
    <source>
        <dbReference type="EMBL" id="KAI9263298.1"/>
    </source>
</evidence>
<reference evidence="11" key="1">
    <citation type="journal article" date="2022" name="IScience">
        <title>Evolution of zygomycete secretomes and the origins of terrestrial fungal ecologies.</title>
        <authorList>
            <person name="Chang Y."/>
            <person name="Wang Y."/>
            <person name="Mondo S."/>
            <person name="Ahrendt S."/>
            <person name="Andreopoulos W."/>
            <person name="Barry K."/>
            <person name="Beard J."/>
            <person name="Benny G.L."/>
            <person name="Blankenship S."/>
            <person name="Bonito G."/>
            <person name="Cuomo C."/>
            <person name="Desiro A."/>
            <person name="Gervers K.A."/>
            <person name="Hundley H."/>
            <person name="Kuo A."/>
            <person name="LaButti K."/>
            <person name="Lang B.F."/>
            <person name="Lipzen A."/>
            <person name="O'Donnell K."/>
            <person name="Pangilinan J."/>
            <person name="Reynolds N."/>
            <person name="Sandor L."/>
            <person name="Smith M.E."/>
            <person name="Tsang A."/>
            <person name="Grigoriev I.V."/>
            <person name="Stajich J.E."/>
            <person name="Spatafora J.W."/>
        </authorList>
    </citation>
    <scope>NUCLEOTIDE SEQUENCE</scope>
    <source>
        <strain evidence="11">RSA 2281</strain>
    </source>
</reference>
<dbReference type="Pfam" id="PF00155">
    <property type="entry name" value="Aminotran_1_2"/>
    <property type="match status" value="1"/>
</dbReference>
<evidence type="ECO:0000256" key="1">
    <source>
        <dbReference type="ARBA" id="ARBA00001933"/>
    </source>
</evidence>
<evidence type="ECO:0000256" key="3">
    <source>
        <dbReference type="ARBA" id="ARBA00022576"/>
    </source>
</evidence>
<feature type="domain" description="Aminotransferase class I/classII large" evidence="10">
    <location>
        <begin position="101"/>
        <end position="470"/>
    </location>
</feature>
<keyword evidence="12" id="KW-1185">Reference proteome</keyword>
<dbReference type="InterPro" id="IPR015422">
    <property type="entry name" value="PyrdxlP-dep_Trfase_small"/>
</dbReference>
<dbReference type="PANTHER" id="PTHR11751:SF29">
    <property type="entry name" value="ALANINE TRANSAMINASE"/>
    <property type="match status" value="1"/>
</dbReference>
<name>A0AAD5K0I3_9FUNG</name>
<dbReference type="InterPro" id="IPR004839">
    <property type="entry name" value="Aminotransferase_I/II_large"/>
</dbReference>
<evidence type="ECO:0000256" key="7">
    <source>
        <dbReference type="ARBA" id="ARBA00077894"/>
    </source>
</evidence>
<dbReference type="FunFam" id="1.10.287.1970:FF:000001">
    <property type="entry name" value="Alanine aminotransferase 2"/>
    <property type="match status" value="1"/>
</dbReference>
<dbReference type="InterPro" id="IPR015421">
    <property type="entry name" value="PyrdxlP-dep_Trfase_major"/>
</dbReference>
<dbReference type="AlphaFoldDB" id="A0AAD5K0I3"/>
<dbReference type="PANTHER" id="PTHR11751">
    <property type="entry name" value="ALANINE AMINOTRANSFERASE"/>
    <property type="match status" value="1"/>
</dbReference>
<keyword evidence="3" id="KW-0032">Aminotransferase</keyword>
<reference evidence="11" key="2">
    <citation type="submission" date="2023-02" db="EMBL/GenBank/DDBJ databases">
        <authorList>
            <consortium name="DOE Joint Genome Institute"/>
            <person name="Mondo S.J."/>
            <person name="Chang Y."/>
            <person name="Wang Y."/>
            <person name="Ahrendt S."/>
            <person name="Andreopoulos W."/>
            <person name="Barry K."/>
            <person name="Beard J."/>
            <person name="Benny G.L."/>
            <person name="Blankenship S."/>
            <person name="Bonito G."/>
            <person name="Cuomo C."/>
            <person name="Desiro A."/>
            <person name="Gervers K.A."/>
            <person name="Hundley H."/>
            <person name="Kuo A."/>
            <person name="LaButti K."/>
            <person name="Lang B.F."/>
            <person name="Lipzen A."/>
            <person name="O'Donnell K."/>
            <person name="Pangilinan J."/>
            <person name="Reynolds N."/>
            <person name="Sandor L."/>
            <person name="Smith M.W."/>
            <person name="Tsang A."/>
            <person name="Grigoriev I.V."/>
            <person name="Stajich J.E."/>
            <person name="Spatafora J.W."/>
        </authorList>
    </citation>
    <scope>NUCLEOTIDE SEQUENCE</scope>
    <source>
        <strain evidence="11">RSA 2281</strain>
    </source>
</reference>
<evidence type="ECO:0000313" key="12">
    <source>
        <dbReference type="Proteomes" id="UP001209540"/>
    </source>
</evidence>
<dbReference type="GO" id="GO:0030170">
    <property type="term" value="F:pyridoxal phosphate binding"/>
    <property type="evidence" value="ECO:0007669"/>
    <property type="project" value="InterPro"/>
</dbReference>
<dbReference type="Gene3D" id="1.10.287.1970">
    <property type="match status" value="1"/>
</dbReference>
<comment type="caution">
    <text evidence="11">The sequence shown here is derived from an EMBL/GenBank/DDBJ whole genome shotgun (WGS) entry which is preliminary data.</text>
</comment>
<comment type="subunit">
    <text evidence="2">Homodimer.</text>
</comment>
<dbReference type="SUPFAM" id="SSF53383">
    <property type="entry name" value="PLP-dependent transferases"/>
    <property type="match status" value="1"/>
</dbReference>
<evidence type="ECO:0000256" key="8">
    <source>
        <dbReference type="ARBA" id="ARBA00078532"/>
    </source>
</evidence>
<dbReference type="FunFam" id="3.90.1150.10:FF:000010">
    <property type="entry name" value="Alanine aminotransferase 2"/>
    <property type="match status" value="1"/>
</dbReference>
<dbReference type="EMBL" id="JAIXMP010000013">
    <property type="protein sequence ID" value="KAI9263298.1"/>
    <property type="molecule type" value="Genomic_DNA"/>
</dbReference>
<dbReference type="Gene3D" id="3.40.640.10">
    <property type="entry name" value="Type I PLP-dependent aspartate aminotransferase-like (Major domain)"/>
    <property type="match status" value="1"/>
</dbReference>
<comment type="cofactor">
    <cofactor evidence="1">
        <name>pyridoxal 5'-phosphate</name>
        <dbReference type="ChEBI" id="CHEBI:597326"/>
    </cofactor>
</comment>
<dbReference type="Gene3D" id="3.90.1150.10">
    <property type="entry name" value="Aspartate Aminotransferase, domain 1"/>
    <property type="match status" value="1"/>
</dbReference>
<organism evidence="11 12">
    <name type="scientific">Phascolomyces articulosus</name>
    <dbReference type="NCBI Taxonomy" id="60185"/>
    <lineage>
        <taxon>Eukaryota</taxon>
        <taxon>Fungi</taxon>
        <taxon>Fungi incertae sedis</taxon>
        <taxon>Mucoromycota</taxon>
        <taxon>Mucoromycotina</taxon>
        <taxon>Mucoromycetes</taxon>
        <taxon>Mucorales</taxon>
        <taxon>Lichtheimiaceae</taxon>
        <taxon>Phascolomyces</taxon>
    </lineage>
</organism>
<dbReference type="InterPro" id="IPR015424">
    <property type="entry name" value="PyrdxlP-dep_Trfase"/>
</dbReference>
<dbReference type="Proteomes" id="UP001209540">
    <property type="component" value="Unassembled WGS sequence"/>
</dbReference>
<comment type="similarity">
    <text evidence="6">Belongs to the class-I pyridoxal-phosphate-dependent aminotransferase family. Alanine aminotransferase subfamily.</text>
</comment>
<evidence type="ECO:0000256" key="4">
    <source>
        <dbReference type="ARBA" id="ARBA00022679"/>
    </source>
</evidence>
<evidence type="ECO:0000259" key="10">
    <source>
        <dbReference type="Pfam" id="PF00155"/>
    </source>
</evidence>
<accession>A0AAD5K0I3</accession>
<proteinExistence type="inferred from homology"/>
<evidence type="ECO:0000256" key="2">
    <source>
        <dbReference type="ARBA" id="ARBA00011738"/>
    </source>
</evidence>
<evidence type="ECO:0000256" key="6">
    <source>
        <dbReference type="ARBA" id="ARBA00025785"/>
    </source>
</evidence>
<keyword evidence="4 11" id="KW-0808">Transferase</keyword>
<dbReference type="GO" id="GO:0008483">
    <property type="term" value="F:transaminase activity"/>
    <property type="evidence" value="ECO:0007669"/>
    <property type="project" value="UniProtKB-KW"/>
</dbReference>
<sequence>MTLNYDNEALPKVLTVENMNPHIREMEYAVRGRLAIRAEELRDALAQGEKLPFKTVVSCNIGNPQQLNQKPITFFRQVVSLCENPDLLAPEKEAIVSQLYPIDAIERARQILKDVGASIGAYSHSQGVPALRKSVADFIAERDGHPADPNSIYLTQGASSGVQNILSILTQNEKSGILIPIPQYPLYSATLTLLGATPVPYYLDEETGWSLDVEEIRQTVREARSKGTDVRALVIINPGNPTGQCLDALNMQDVLTLCHQERLVLLADEVYQTNIYEPEQRPFVSFKKALKEHPQHDTIELVSFHSISKGMIGECGRRGGYFECCNLDKGVMDQLYKMASVSLCPNVSGQIMTSLMVTPPKQGDPSYELYHKEMTGLYESLRRRSKKLEAVFNDLEGVTCQPAMGSMYLFPRIRLPEKALARAAELNQKPDAFYCDLMLEATGVCVVPGSGFAQKDGTWHFRSTFLPPEELFDDFCNGIRKFHQDFMNEYNK</sequence>
<dbReference type="CDD" id="cd00609">
    <property type="entry name" value="AAT_like"/>
    <property type="match status" value="1"/>
</dbReference>
<evidence type="ECO:0000256" key="5">
    <source>
        <dbReference type="ARBA" id="ARBA00022898"/>
    </source>
</evidence>
<protein>
    <recommendedName>
        <fullName evidence="7">Glutamate pyruvate transaminase</fullName>
    </recommendedName>
    <alternativeName>
        <fullName evidence="8">Glutamic--alanine transaminase</fullName>
    </alternativeName>
    <alternativeName>
        <fullName evidence="9">Glutamic--pyruvic transaminase</fullName>
    </alternativeName>
</protein>